<dbReference type="KEGG" id="pamo:BAR1_05080"/>
<organism evidence="2 3">
    <name type="scientific">Profundibacter amoris</name>
    <dbReference type="NCBI Taxonomy" id="2171755"/>
    <lineage>
        <taxon>Bacteria</taxon>
        <taxon>Pseudomonadati</taxon>
        <taxon>Pseudomonadota</taxon>
        <taxon>Alphaproteobacteria</taxon>
        <taxon>Rhodobacterales</taxon>
        <taxon>Paracoccaceae</taxon>
        <taxon>Profundibacter</taxon>
    </lineage>
</organism>
<accession>A0A347UES8</accession>
<keyword evidence="3" id="KW-1185">Reference proteome</keyword>
<dbReference type="RefSeq" id="WP_118942013.1">
    <property type="nucleotide sequence ID" value="NZ_CP032125.1"/>
</dbReference>
<evidence type="ECO:0000313" key="3">
    <source>
        <dbReference type="Proteomes" id="UP000261704"/>
    </source>
</evidence>
<gene>
    <name evidence="2" type="ORF">BAR1_05080</name>
</gene>
<feature type="region of interest" description="Disordered" evidence="1">
    <location>
        <begin position="1"/>
        <end position="26"/>
    </location>
</feature>
<evidence type="ECO:0000256" key="1">
    <source>
        <dbReference type="SAM" id="MobiDB-lite"/>
    </source>
</evidence>
<dbReference type="EMBL" id="CP032125">
    <property type="protein sequence ID" value="AXX97356.1"/>
    <property type="molecule type" value="Genomic_DNA"/>
</dbReference>
<protein>
    <submittedName>
        <fullName evidence="2">Uncharacterized protein</fullName>
    </submittedName>
</protein>
<reference evidence="2 3" key="1">
    <citation type="submission" date="2018-09" db="EMBL/GenBank/DDBJ databases">
        <title>Profundibacter amoris BAR1 gen. nov., sp. nov., a new member of the Roseobacter clade isolated at Lokis Castle Vent Field on the Arctic Mid-Oceanic Ridge.</title>
        <authorList>
            <person name="Le Moine Bauer S."/>
            <person name="Sjoeberg A.G."/>
            <person name="L'Haridon S."/>
            <person name="Stokke R."/>
            <person name="Roalkvam I."/>
            <person name="Steen I.H."/>
            <person name="Dahle H."/>
        </authorList>
    </citation>
    <scope>NUCLEOTIDE SEQUENCE [LARGE SCALE GENOMIC DNA]</scope>
    <source>
        <strain evidence="2 3">BAR1</strain>
    </source>
</reference>
<dbReference type="AlphaFoldDB" id="A0A347UES8"/>
<dbReference type="Proteomes" id="UP000261704">
    <property type="component" value="Chromosome"/>
</dbReference>
<sequence>MAKLNSTALPSSETFRTNGEGYTSENTVSPLMCGAKSMEIEAGISKIRQMLIGRKLMGAMG</sequence>
<name>A0A347UES8_9RHOB</name>
<proteinExistence type="predicted"/>
<evidence type="ECO:0000313" key="2">
    <source>
        <dbReference type="EMBL" id="AXX97356.1"/>
    </source>
</evidence>